<evidence type="ECO:0000313" key="9">
    <source>
        <dbReference type="EMBL" id="TCG11627.1"/>
    </source>
</evidence>
<dbReference type="InterPro" id="IPR011527">
    <property type="entry name" value="ABC1_TM_dom"/>
</dbReference>
<dbReference type="AlphaFoldDB" id="A0A4R0XUY4"/>
<dbReference type="SUPFAM" id="SSF52540">
    <property type="entry name" value="P-loop containing nucleoside triphosphate hydrolases"/>
    <property type="match status" value="1"/>
</dbReference>
<dbReference type="InterPro" id="IPR003439">
    <property type="entry name" value="ABC_transporter-like_ATP-bd"/>
</dbReference>
<evidence type="ECO:0000256" key="4">
    <source>
        <dbReference type="ARBA" id="ARBA00022989"/>
    </source>
</evidence>
<feature type="transmembrane region" description="Helical" evidence="6">
    <location>
        <begin position="125"/>
        <end position="144"/>
    </location>
</feature>
<comment type="subcellular location">
    <subcellularLocation>
        <location evidence="1">Cell membrane</location>
        <topology evidence="1">Multi-pass membrane protein</topology>
    </subcellularLocation>
</comment>
<dbReference type="OrthoDB" id="401462at2"/>
<keyword evidence="3 6" id="KW-0812">Transmembrane</keyword>
<dbReference type="GO" id="GO:0005524">
    <property type="term" value="F:ATP binding"/>
    <property type="evidence" value="ECO:0007669"/>
    <property type="project" value="InterPro"/>
</dbReference>
<keyword evidence="10" id="KW-1185">Reference proteome</keyword>
<dbReference type="GO" id="GO:0005886">
    <property type="term" value="C:plasma membrane"/>
    <property type="evidence" value="ECO:0007669"/>
    <property type="project" value="UniProtKB-SubCell"/>
</dbReference>
<evidence type="ECO:0000259" key="7">
    <source>
        <dbReference type="PROSITE" id="PS50893"/>
    </source>
</evidence>
<feature type="transmembrane region" description="Helical" evidence="6">
    <location>
        <begin position="45"/>
        <end position="63"/>
    </location>
</feature>
<feature type="transmembrane region" description="Helical" evidence="6">
    <location>
        <begin position="264"/>
        <end position="290"/>
    </location>
</feature>
<dbReference type="GO" id="GO:0015421">
    <property type="term" value="F:ABC-type oligopeptide transporter activity"/>
    <property type="evidence" value="ECO:0007669"/>
    <property type="project" value="TreeGrafter"/>
</dbReference>
<sequence>MPKISKINSILLYALFFITQILILINLYLFTYMFKSLKEANMEKFIMWVCIGIVSSLITYFLCYSRDVFLAKKCERLKAEYRTYIFNSHNSRAGQRIILNKPGSFKSVTIENVEAYVSQFIQVKYSMLGLASGFFAALTIMAYYSWEVALSAASLTILCFIITLLINKKLSQNRVNFLNTINEQDDMFSEMLDLRSIFYLNGASMKLARMFSKKYKTTQNRLIKVFLKYTLYYIPAMFTGRVTIFIIVSISGILVIYGSMPIELLASIVFVASNFVTNAEMLTTSIFWIFSSKNLNGKFSPPKCQDSIGIKDKKISILEKISYQNYNISFKEKELFKEKFIFEFTRGGKYAIVGESGSGKSTLINSLIGKNFGFSGDIKINENKLRDYKLETLIKNIGILNSTPYIFNATLFENITMFDEGVPDEKVQEILEKINFHDLELHKKVNLKSISEGQKQKINLARVIYKKPDWIISDEGFSNMDSNSRKNAVNYIIDEFEGGVINITHHLKKDEEVKYDEKISL</sequence>
<dbReference type="InterPro" id="IPR027417">
    <property type="entry name" value="P-loop_NTPase"/>
</dbReference>
<gene>
    <name evidence="9" type="ORF">C4B24_01510</name>
</gene>
<dbReference type="PANTHER" id="PTHR43394">
    <property type="entry name" value="ATP-DEPENDENT PERMEASE MDL1, MITOCHONDRIAL"/>
    <property type="match status" value="1"/>
</dbReference>
<dbReference type="Pfam" id="PF00005">
    <property type="entry name" value="ABC_tran"/>
    <property type="match status" value="1"/>
</dbReference>
<comment type="caution">
    <text evidence="9">The sequence shown here is derived from an EMBL/GenBank/DDBJ whole genome shotgun (WGS) entry which is preliminary data.</text>
</comment>
<proteinExistence type="inferred from homology"/>
<evidence type="ECO:0000256" key="3">
    <source>
        <dbReference type="ARBA" id="ARBA00022692"/>
    </source>
</evidence>
<dbReference type="InterPro" id="IPR039421">
    <property type="entry name" value="Type_1_exporter"/>
</dbReference>
<name>A0A4R0XUY4_9MOLU</name>
<dbReference type="PROSITE" id="PS50929">
    <property type="entry name" value="ABC_TM1F"/>
    <property type="match status" value="1"/>
</dbReference>
<reference evidence="9 10" key="1">
    <citation type="submission" date="2018-02" db="EMBL/GenBank/DDBJ databases">
        <title>Mycoplasma marinum and Mycoplasma todarodis sp. nov., moderately halophilic and psychrotolerant mycoplasmas isolated from cephalopods.</title>
        <authorList>
            <person name="Viver T."/>
        </authorList>
    </citation>
    <scope>NUCLEOTIDE SEQUENCE [LARGE SCALE GENOMIC DNA]</scope>
    <source>
        <strain evidence="9 10">PE</strain>
    </source>
</reference>
<keyword evidence="4 6" id="KW-1133">Transmembrane helix</keyword>
<organism evidence="9 10">
    <name type="scientific">Mycoplasma marinum</name>
    <dbReference type="NCBI Taxonomy" id="1937190"/>
    <lineage>
        <taxon>Bacteria</taxon>
        <taxon>Bacillati</taxon>
        <taxon>Mycoplasmatota</taxon>
        <taxon>Mollicutes</taxon>
        <taxon>Mycoplasmataceae</taxon>
        <taxon>Mycoplasma</taxon>
    </lineage>
</organism>
<evidence type="ECO:0000313" key="10">
    <source>
        <dbReference type="Proteomes" id="UP000294192"/>
    </source>
</evidence>
<dbReference type="Gene3D" id="3.40.50.300">
    <property type="entry name" value="P-loop containing nucleotide triphosphate hydrolases"/>
    <property type="match status" value="1"/>
</dbReference>
<dbReference type="PROSITE" id="PS50893">
    <property type="entry name" value="ABC_TRANSPORTER_2"/>
    <property type="match status" value="1"/>
</dbReference>
<feature type="transmembrane region" description="Helical" evidence="6">
    <location>
        <begin position="150"/>
        <end position="167"/>
    </location>
</feature>
<evidence type="ECO:0000256" key="2">
    <source>
        <dbReference type="ARBA" id="ARBA00005417"/>
    </source>
</evidence>
<feature type="domain" description="ABC transporter" evidence="7">
    <location>
        <begin position="321"/>
        <end position="521"/>
    </location>
</feature>
<feature type="transmembrane region" description="Helical" evidence="6">
    <location>
        <begin position="231"/>
        <end position="258"/>
    </location>
</feature>
<evidence type="ECO:0000259" key="8">
    <source>
        <dbReference type="PROSITE" id="PS50929"/>
    </source>
</evidence>
<feature type="domain" description="ABC transmembrane type-1" evidence="8">
    <location>
        <begin position="14"/>
        <end position="286"/>
    </location>
</feature>
<dbReference type="Proteomes" id="UP000294192">
    <property type="component" value="Unassembled WGS sequence"/>
</dbReference>
<evidence type="ECO:0000256" key="1">
    <source>
        <dbReference type="ARBA" id="ARBA00004651"/>
    </source>
</evidence>
<evidence type="ECO:0000256" key="6">
    <source>
        <dbReference type="SAM" id="Phobius"/>
    </source>
</evidence>
<dbReference type="PANTHER" id="PTHR43394:SF1">
    <property type="entry name" value="ATP-BINDING CASSETTE SUB-FAMILY B MEMBER 10, MITOCHONDRIAL"/>
    <property type="match status" value="1"/>
</dbReference>
<dbReference type="EMBL" id="PSZO01000004">
    <property type="protein sequence ID" value="TCG11627.1"/>
    <property type="molecule type" value="Genomic_DNA"/>
</dbReference>
<accession>A0A4R0XUY4</accession>
<dbReference type="GO" id="GO:0016887">
    <property type="term" value="F:ATP hydrolysis activity"/>
    <property type="evidence" value="ECO:0007669"/>
    <property type="project" value="InterPro"/>
</dbReference>
<keyword evidence="5 6" id="KW-0472">Membrane</keyword>
<dbReference type="Gene3D" id="1.20.1560.10">
    <property type="entry name" value="ABC transporter type 1, transmembrane domain"/>
    <property type="match status" value="1"/>
</dbReference>
<evidence type="ECO:0008006" key="11">
    <source>
        <dbReference type="Google" id="ProtNLM"/>
    </source>
</evidence>
<protein>
    <recommendedName>
        <fullName evidence="11">ABC transmembrane type-1 domain-containing protein</fullName>
    </recommendedName>
</protein>
<evidence type="ECO:0000256" key="5">
    <source>
        <dbReference type="ARBA" id="ARBA00023136"/>
    </source>
</evidence>
<dbReference type="SUPFAM" id="SSF90123">
    <property type="entry name" value="ABC transporter transmembrane region"/>
    <property type="match status" value="1"/>
</dbReference>
<comment type="similarity">
    <text evidence="2">Belongs to the ABC transporter superfamily.</text>
</comment>
<feature type="transmembrane region" description="Helical" evidence="6">
    <location>
        <begin position="12"/>
        <end position="33"/>
    </location>
</feature>
<dbReference type="InterPro" id="IPR036640">
    <property type="entry name" value="ABC1_TM_sf"/>
</dbReference>
<dbReference type="RefSeq" id="WP_131598664.1">
    <property type="nucleotide sequence ID" value="NZ_PSZO01000004.1"/>
</dbReference>